<protein>
    <submittedName>
        <fullName evidence="1">Uncharacterized protein</fullName>
    </submittedName>
</protein>
<proteinExistence type="predicted"/>
<comment type="caution">
    <text evidence="1">The sequence shown here is derived from an EMBL/GenBank/DDBJ whole genome shotgun (WGS) entry which is preliminary data.</text>
</comment>
<dbReference type="EMBL" id="JACSQE010000010">
    <property type="protein sequence ID" value="MBD7999462.1"/>
    <property type="molecule type" value="Genomic_DNA"/>
</dbReference>
<keyword evidence="2" id="KW-1185">Reference proteome</keyword>
<evidence type="ECO:0000313" key="1">
    <source>
        <dbReference type="EMBL" id="MBD7999462.1"/>
    </source>
</evidence>
<gene>
    <name evidence="1" type="ORF">H9640_12950</name>
</gene>
<evidence type="ECO:0000313" key="2">
    <source>
        <dbReference type="Proteomes" id="UP000633601"/>
    </source>
</evidence>
<name>A0ABR8V3V6_9CELL</name>
<organism evidence="1 2">
    <name type="scientific">Oerskovia gallyi</name>
    <dbReference type="NCBI Taxonomy" id="2762226"/>
    <lineage>
        <taxon>Bacteria</taxon>
        <taxon>Bacillati</taxon>
        <taxon>Actinomycetota</taxon>
        <taxon>Actinomycetes</taxon>
        <taxon>Micrococcales</taxon>
        <taxon>Cellulomonadaceae</taxon>
        <taxon>Oerskovia</taxon>
    </lineage>
</organism>
<sequence>MPHRRWKEQRLCPQCQDVVLVEMRFVALPSAPGEDVTMEAVGTDDAGHEFH</sequence>
<dbReference type="Proteomes" id="UP000633601">
    <property type="component" value="Unassembled WGS sequence"/>
</dbReference>
<dbReference type="RefSeq" id="WP_168210015.1">
    <property type="nucleotide sequence ID" value="NZ_JACSQE010000010.1"/>
</dbReference>
<reference evidence="1 2" key="1">
    <citation type="submission" date="2020-08" db="EMBL/GenBank/DDBJ databases">
        <title>A Genomic Blueprint of the Chicken Gut Microbiome.</title>
        <authorList>
            <person name="Gilroy R."/>
            <person name="Ravi A."/>
            <person name="Getino M."/>
            <person name="Pursley I."/>
            <person name="Horton D.L."/>
            <person name="Alikhan N.-F."/>
            <person name="Baker D."/>
            <person name="Gharbi K."/>
            <person name="Hall N."/>
            <person name="Watson M."/>
            <person name="Adriaenssens E.M."/>
            <person name="Foster-Nyarko E."/>
            <person name="Jarju S."/>
            <person name="Secka A."/>
            <person name="Antonio M."/>
            <person name="Oren A."/>
            <person name="Chaudhuri R."/>
            <person name="La Ragione R.M."/>
            <person name="Hildebrand F."/>
            <person name="Pallen M.J."/>
        </authorList>
    </citation>
    <scope>NUCLEOTIDE SEQUENCE [LARGE SCALE GENOMIC DNA]</scope>
    <source>
        <strain evidence="1 2">Sa2CUA8</strain>
    </source>
</reference>
<accession>A0ABR8V3V6</accession>